<evidence type="ECO:0000313" key="3">
    <source>
        <dbReference type="Proteomes" id="UP001314205"/>
    </source>
</evidence>
<reference evidence="2 3" key="1">
    <citation type="submission" date="2023-11" db="EMBL/GenBank/DDBJ databases">
        <authorList>
            <person name="Hedman E."/>
            <person name="Englund M."/>
            <person name="Stromberg M."/>
            <person name="Nyberg Akerstrom W."/>
            <person name="Nylinder S."/>
            <person name="Jareborg N."/>
            <person name="Kallberg Y."/>
            <person name="Kronander E."/>
        </authorList>
    </citation>
    <scope>NUCLEOTIDE SEQUENCE [LARGE SCALE GENOMIC DNA]</scope>
</reference>
<keyword evidence="3" id="KW-1185">Reference proteome</keyword>
<feature type="region of interest" description="Disordered" evidence="1">
    <location>
        <begin position="243"/>
        <end position="262"/>
    </location>
</feature>
<dbReference type="PANTHER" id="PTHR23171:SF13">
    <property type="entry name" value="DNA-DIRECTED RNA POLYMERASE II SUBUNIT GRINL1A"/>
    <property type="match status" value="1"/>
</dbReference>
<dbReference type="InterPro" id="IPR051375">
    <property type="entry name" value="Tuftelin_GRINL1A/MYZAP/CCD68"/>
</dbReference>
<dbReference type="AlphaFoldDB" id="A0AAV1KGR9"/>
<feature type="region of interest" description="Disordered" evidence="1">
    <location>
        <begin position="335"/>
        <end position="384"/>
    </location>
</feature>
<gene>
    <name evidence="2" type="ORF">PARMNEM_LOCUS3196</name>
</gene>
<dbReference type="GO" id="GO:0006368">
    <property type="term" value="P:transcription elongation by RNA polymerase II"/>
    <property type="evidence" value="ECO:0007669"/>
    <property type="project" value="InterPro"/>
</dbReference>
<evidence type="ECO:0000313" key="2">
    <source>
        <dbReference type="EMBL" id="CAK1581545.1"/>
    </source>
</evidence>
<dbReference type="InterPro" id="IPR026213">
    <property type="entry name" value="GRINL1"/>
</dbReference>
<protein>
    <recommendedName>
        <fullName evidence="4">Protein GRINL1A</fullName>
    </recommendedName>
</protein>
<proteinExistence type="predicted"/>
<evidence type="ECO:0000256" key="1">
    <source>
        <dbReference type="SAM" id="MobiDB-lite"/>
    </source>
</evidence>
<dbReference type="GO" id="GO:0005634">
    <property type="term" value="C:nucleus"/>
    <property type="evidence" value="ECO:0007669"/>
    <property type="project" value="InterPro"/>
</dbReference>
<dbReference type="GO" id="GO:0035556">
    <property type="term" value="P:intracellular signal transduction"/>
    <property type="evidence" value="ECO:0007669"/>
    <property type="project" value="TreeGrafter"/>
</dbReference>
<dbReference type="Pfam" id="PF15328">
    <property type="entry name" value="GCOM2"/>
    <property type="match status" value="1"/>
</dbReference>
<organism evidence="2 3">
    <name type="scientific">Parnassius mnemosyne</name>
    <name type="common">clouded apollo</name>
    <dbReference type="NCBI Taxonomy" id="213953"/>
    <lineage>
        <taxon>Eukaryota</taxon>
        <taxon>Metazoa</taxon>
        <taxon>Ecdysozoa</taxon>
        <taxon>Arthropoda</taxon>
        <taxon>Hexapoda</taxon>
        <taxon>Insecta</taxon>
        <taxon>Pterygota</taxon>
        <taxon>Neoptera</taxon>
        <taxon>Endopterygota</taxon>
        <taxon>Lepidoptera</taxon>
        <taxon>Glossata</taxon>
        <taxon>Ditrysia</taxon>
        <taxon>Papilionoidea</taxon>
        <taxon>Papilionidae</taxon>
        <taxon>Parnassiinae</taxon>
        <taxon>Parnassini</taxon>
        <taxon>Parnassius</taxon>
        <taxon>Driopa</taxon>
    </lineage>
</organism>
<feature type="compositionally biased region" description="Basic and acidic residues" evidence="1">
    <location>
        <begin position="359"/>
        <end position="375"/>
    </location>
</feature>
<dbReference type="GO" id="GO:0003711">
    <property type="term" value="F:transcription elongation factor activity"/>
    <property type="evidence" value="ECO:0007669"/>
    <property type="project" value="InterPro"/>
</dbReference>
<evidence type="ECO:0008006" key="4">
    <source>
        <dbReference type="Google" id="ProtNLM"/>
    </source>
</evidence>
<accession>A0AAV1KGR9</accession>
<comment type="caution">
    <text evidence="2">The sequence shown here is derived from an EMBL/GenBank/DDBJ whole genome shotgun (WGS) entry which is preliminary data.</text>
</comment>
<name>A0AAV1KGR9_9NEOP</name>
<dbReference type="PANTHER" id="PTHR23171">
    <property type="entry name" value="GDOWN1"/>
    <property type="match status" value="1"/>
</dbReference>
<sequence length="384" mass="43590">MACQPKRSETVVVHEFLAFVQQKLDVMDQVSLEQILMTSFTEDEIIQAKKVLADSAVSQIYLITRHRDGRAMNKLNKRIPGALPPAPKTEIDGKVSDLSTKTISELLDIRDRQLKLLHNHAFISKLADKGAKIQKFYDRIVSEIKSKQEEQSTCNLLKNLNLNNDKVQNVEWEGKLDIYKENTYLDSDDDSEPEDVLHVLSQNTIHEKKVKVLKPDKPLVTPEDLVKIGEIPHIKYLVDKAEQTPKPKPTGHFKPFKTTKSDVHKPEKEIYRKKHKNWEVTAATPPPIVHGPAQLLSLDESLKLQKEYNMHLKEVEAQHAAEKLLARAGIKMSNLPEDTSKFGEYRQGGSDDSVIDSSSHSEDSDKEVHDEEPERGGVVFTVMK</sequence>
<dbReference type="Proteomes" id="UP001314205">
    <property type="component" value="Unassembled WGS sequence"/>
</dbReference>
<dbReference type="EMBL" id="CAVLGL010000035">
    <property type="protein sequence ID" value="CAK1581545.1"/>
    <property type="molecule type" value="Genomic_DNA"/>
</dbReference>